<name>A0ABS3K3A5_9HYPH</name>
<feature type="domain" description="Extradiol ring-cleavage dioxygenase LigAB LigA subunit" evidence="1">
    <location>
        <begin position="14"/>
        <end position="67"/>
    </location>
</feature>
<comment type="caution">
    <text evidence="2">The sequence shown here is derived from an EMBL/GenBank/DDBJ whole genome shotgun (WGS) entry which is preliminary data.</text>
</comment>
<dbReference type="InterPro" id="IPR036622">
    <property type="entry name" value="LigA_sf"/>
</dbReference>
<gene>
    <name evidence="2" type="ORF">IPV26_17125</name>
</gene>
<reference evidence="2 3" key="1">
    <citation type="submission" date="2020-10" db="EMBL/GenBank/DDBJ databases">
        <title>Genomic characterization of underground lake bacteria from Wind Cave National Park: Insight into the archetypical LuxI/LuxR and identification of LuxR solos.</title>
        <authorList>
            <person name="Wengert P.C."/>
            <person name="Savka M.A."/>
        </authorList>
    </citation>
    <scope>NUCLEOTIDE SEQUENCE [LARGE SCALE GENOMIC DNA]</scope>
    <source>
        <strain evidence="2 3">SD316</strain>
    </source>
</reference>
<accession>A0ABS3K3A5</accession>
<dbReference type="EMBL" id="JADIJS010000003">
    <property type="protein sequence ID" value="MBO1041392.1"/>
    <property type="molecule type" value="Genomic_DNA"/>
</dbReference>
<dbReference type="Pfam" id="PF07746">
    <property type="entry name" value="LigA"/>
    <property type="match status" value="1"/>
</dbReference>
<evidence type="ECO:0000313" key="3">
    <source>
        <dbReference type="Proteomes" id="UP000718278"/>
    </source>
</evidence>
<evidence type="ECO:0000259" key="1">
    <source>
        <dbReference type="Pfam" id="PF07746"/>
    </source>
</evidence>
<proteinExistence type="predicted"/>
<protein>
    <recommendedName>
        <fullName evidence="1">Extradiol ring-cleavage dioxygenase LigAB LigA subunit domain-containing protein</fullName>
    </recommendedName>
</protein>
<dbReference type="InterPro" id="IPR011986">
    <property type="entry name" value="Xdiol_dOase_LigA"/>
</dbReference>
<evidence type="ECO:0000313" key="2">
    <source>
        <dbReference type="EMBL" id="MBO1041392.1"/>
    </source>
</evidence>
<dbReference type="Gene3D" id="1.10.700.10">
    <property type="entry name" value="Dioxygenase LigAB, LigA subunit"/>
    <property type="match status" value="1"/>
</dbReference>
<organism evidence="2 3">
    <name type="scientific">Brucella pituitosa</name>
    <dbReference type="NCBI Taxonomy" id="571256"/>
    <lineage>
        <taxon>Bacteria</taxon>
        <taxon>Pseudomonadati</taxon>
        <taxon>Pseudomonadota</taxon>
        <taxon>Alphaproteobacteria</taxon>
        <taxon>Hyphomicrobiales</taxon>
        <taxon>Brucellaceae</taxon>
        <taxon>Brucella/Ochrobactrum group</taxon>
        <taxon>Brucella</taxon>
    </lineage>
</organism>
<dbReference type="Proteomes" id="UP000718278">
    <property type="component" value="Unassembled WGS sequence"/>
</dbReference>
<dbReference type="RefSeq" id="WP_207489671.1">
    <property type="nucleotide sequence ID" value="NZ_JADIJS010000003.1"/>
</dbReference>
<dbReference type="SUPFAM" id="SSF48076">
    <property type="entry name" value="LigA subunit of an aromatic-ring-opening dioxygenase LigAB"/>
    <property type="match status" value="1"/>
</dbReference>
<keyword evidence="3" id="KW-1185">Reference proteome</keyword>
<sequence length="88" mass="10015">MNIYLIHTLCRRVLHDKEFRKLILALPEAAVQTMPFTEEERTALLSGDVGRLNRAGASGFLLLILSRFEVFGLALPTFNRRMRTGKPD</sequence>